<dbReference type="InterPro" id="IPR053716">
    <property type="entry name" value="Flag_assembly_chemotaxis_eff"/>
</dbReference>
<sequence>MADGKRLRRLHRVRTLQLNLARADEARAREQVSSEQQLSQRIALLAAAVAPRPALVPGAAHLAAAAHFRERLHRSADAAVERVRTAEMNADRRSEAARAAHRDQSAVEKLIDRHRAEVIRAEMKALEDAPAPTRRR</sequence>
<dbReference type="AlphaFoldDB" id="A0A2A4I7P8"/>
<dbReference type="Proteomes" id="UP000218323">
    <property type="component" value="Unassembled WGS sequence"/>
</dbReference>
<evidence type="ECO:0008006" key="3">
    <source>
        <dbReference type="Google" id="ProtNLM"/>
    </source>
</evidence>
<evidence type="ECO:0000313" key="2">
    <source>
        <dbReference type="Proteomes" id="UP000218323"/>
    </source>
</evidence>
<protein>
    <recommendedName>
        <fullName evidence="3">Flagellar FliJ protein</fullName>
    </recommendedName>
</protein>
<organism evidence="1 2">
    <name type="scientific">Sphingomonas adhaesiva</name>
    <dbReference type="NCBI Taxonomy" id="28212"/>
    <lineage>
        <taxon>Bacteria</taxon>
        <taxon>Pseudomonadati</taxon>
        <taxon>Pseudomonadota</taxon>
        <taxon>Alphaproteobacteria</taxon>
        <taxon>Sphingomonadales</taxon>
        <taxon>Sphingomonadaceae</taxon>
        <taxon>Sphingomonas</taxon>
    </lineage>
</organism>
<dbReference type="Gene3D" id="1.10.287.1700">
    <property type="match status" value="1"/>
</dbReference>
<dbReference type="EMBL" id="NWVC01000006">
    <property type="protein sequence ID" value="PCG13823.1"/>
    <property type="molecule type" value="Genomic_DNA"/>
</dbReference>
<gene>
    <name evidence="1" type="ORF">COA07_13085</name>
</gene>
<keyword evidence="2" id="KW-1185">Reference proteome</keyword>
<reference evidence="1 2" key="1">
    <citation type="submission" date="2017-09" db="EMBL/GenBank/DDBJ databases">
        <title>Sphingomonas adhaesiva DSM 7418, whole genome shotgun sequence.</title>
        <authorList>
            <person name="Feng G."/>
            <person name="Zhu H."/>
        </authorList>
    </citation>
    <scope>NUCLEOTIDE SEQUENCE [LARGE SCALE GENOMIC DNA]</scope>
    <source>
        <strain evidence="1 2">DSM 7418</strain>
    </source>
</reference>
<accession>A0A2A4I7P8</accession>
<comment type="caution">
    <text evidence="1">The sequence shown here is derived from an EMBL/GenBank/DDBJ whole genome shotgun (WGS) entry which is preliminary data.</text>
</comment>
<proteinExistence type="predicted"/>
<evidence type="ECO:0000313" key="1">
    <source>
        <dbReference type="EMBL" id="PCG13823.1"/>
    </source>
</evidence>
<dbReference type="RefSeq" id="WP_096641156.1">
    <property type="nucleotide sequence ID" value="NZ_JBHIWA010000036.1"/>
</dbReference>
<name>A0A2A4I7P8_9SPHN</name>